<dbReference type="PROSITE" id="PS51447">
    <property type="entry name" value="FDX_ACB"/>
    <property type="match status" value="1"/>
</dbReference>
<dbReference type="HAMAP" id="MF_00283">
    <property type="entry name" value="Phe_tRNA_synth_beta1"/>
    <property type="match status" value="1"/>
</dbReference>
<comment type="subunit">
    <text evidence="3 15">Tetramer of two alpha and two beta subunits.</text>
</comment>
<keyword evidence="8 15" id="KW-0547">Nucleotide-binding</keyword>
<dbReference type="Pfam" id="PF03484">
    <property type="entry name" value="B5"/>
    <property type="match status" value="1"/>
</dbReference>
<comment type="cofactor">
    <cofactor evidence="15">
        <name>Mg(2+)</name>
        <dbReference type="ChEBI" id="CHEBI:18420"/>
    </cofactor>
    <text evidence="15">Binds 2 magnesium ions per tetramer.</text>
</comment>
<evidence type="ECO:0000256" key="4">
    <source>
        <dbReference type="ARBA" id="ARBA00022490"/>
    </source>
</evidence>
<dbReference type="SMART" id="SM00896">
    <property type="entry name" value="FDX-ACB"/>
    <property type="match status" value="1"/>
</dbReference>
<evidence type="ECO:0000256" key="5">
    <source>
        <dbReference type="ARBA" id="ARBA00022555"/>
    </source>
</evidence>
<dbReference type="InterPro" id="IPR004532">
    <property type="entry name" value="Phe-tRNA-ligase_IIc_bsu_bact"/>
</dbReference>
<keyword evidence="10 15" id="KW-0460">Magnesium</keyword>
<evidence type="ECO:0000256" key="11">
    <source>
        <dbReference type="ARBA" id="ARBA00022884"/>
    </source>
</evidence>
<evidence type="ECO:0000256" key="9">
    <source>
        <dbReference type="ARBA" id="ARBA00022840"/>
    </source>
</evidence>
<dbReference type="SUPFAM" id="SSF50249">
    <property type="entry name" value="Nucleic acid-binding proteins"/>
    <property type="match status" value="1"/>
</dbReference>
<evidence type="ECO:0000256" key="1">
    <source>
        <dbReference type="ARBA" id="ARBA00004496"/>
    </source>
</evidence>
<dbReference type="Pfam" id="PF01588">
    <property type="entry name" value="tRNA_bind"/>
    <property type="match status" value="1"/>
</dbReference>
<dbReference type="InterPro" id="IPR012340">
    <property type="entry name" value="NA-bd_OB-fold"/>
</dbReference>
<dbReference type="PROSITE" id="PS50886">
    <property type="entry name" value="TRBD"/>
    <property type="match status" value="1"/>
</dbReference>
<dbReference type="InterPro" id="IPR041616">
    <property type="entry name" value="PheRS_beta_core"/>
</dbReference>
<evidence type="ECO:0000256" key="15">
    <source>
        <dbReference type="HAMAP-Rule" id="MF_00283"/>
    </source>
</evidence>
<evidence type="ECO:0000256" key="14">
    <source>
        <dbReference type="ARBA" id="ARBA00049255"/>
    </source>
</evidence>
<dbReference type="CDD" id="cd00769">
    <property type="entry name" value="PheRS_beta_core"/>
    <property type="match status" value="1"/>
</dbReference>
<feature type="domain" description="TRNA-binding" evidence="17">
    <location>
        <begin position="39"/>
        <end position="155"/>
    </location>
</feature>
<evidence type="ECO:0000256" key="2">
    <source>
        <dbReference type="ARBA" id="ARBA00008653"/>
    </source>
</evidence>
<accession>A0A7C2TIB5</accession>
<dbReference type="InterPro" id="IPR009061">
    <property type="entry name" value="DNA-bd_dom_put_sf"/>
</dbReference>
<dbReference type="SUPFAM" id="SSF46955">
    <property type="entry name" value="Putative DNA-binding domain"/>
    <property type="match status" value="1"/>
</dbReference>
<dbReference type="Proteomes" id="UP000885986">
    <property type="component" value="Unassembled WGS sequence"/>
</dbReference>
<dbReference type="InterPro" id="IPR020825">
    <property type="entry name" value="Phe-tRNA_synthase-like_B3/B4"/>
</dbReference>
<dbReference type="Gene3D" id="3.30.70.380">
    <property type="entry name" value="Ferrodoxin-fold anticodon-binding domain"/>
    <property type="match status" value="1"/>
</dbReference>
<dbReference type="SUPFAM" id="SSF56037">
    <property type="entry name" value="PheT/TilS domain"/>
    <property type="match status" value="1"/>
</dbReference>
<organism evidence="20">
    <name type="scientific">Desulfurivibrio alkaliphilus</name>
    <dbReference type="NCBI Taxonomy" id="427923"/>
    <lineage>
        <taxon>Bacteria</taxon>
        <taxon>Pseudomonadati</taxon>
        <taxon>Thermodesulfobacteriota</taxon>
        <taxon>Desulfobulbia</taxon>
        <taxon>Desulfobulbales</taxon>
        <taxon>Desulfobulbaceae</taxon>
        <taxon>Desulfurivibrio</taxon>
    </lineage>
</organism>
<dbReference type="FunFam" id="3.30.70.380:FF:000001">
    <property type="entry name" value="Phenylalanine--tRNA ligase beta subunit"/>
    <property type="match status" value="1"/>
</dbReference>
<dbReference type="SMART" id="SM00873">
    <property type="entry name" value="B3_4"/>
    <property type="match status" value="1"/>
</dbReference>
<evidence type="ECO:0000256" key="13">
    <source>
        <dbReference type="ARBA" id="ARBA00023146"/>
    </source>
</evidence>
<dbReference type="GO" id="GO:0009328">
    <property type="term" value="C:phenylalanine-tRNA ligase complex"/>
    <property type="evidence" value="ECO:0007669"/>
    <property type="project" value="TreeGrafter"/>
</dbReference>
<keyword evidence="9 15" id="KW-0067">ATP-binding</keyword>
<feature type="binding site" evidence="15">
    <location>
        <position position="471"/>
    </location>
    <ligand>
        <name>Mg(2+)</name>
        <dbReference type="ChEBI" id="CHEBI:18420"/>
        <note>shared with alpha subunit</note>
    </ligand>
</feature>
<dbReference type="SMART" id="SM00874">
    <property type="entry name" value="B5"/>
    <property type="match status" value="1"/>
</dbReference>
<dbReference type="GO" id="GO:0006432">
    <property type="term" value="P:phenylalanyl-tRNA aminoacylation"/>
    <property type="evidence" value="ECO:0007669"/>
    <property type="project" value="UniProtKB-UniRule"/>
</dbReference>
<dbReference type="InterPro" id="IPR005146">
    <property type="entry name" value="B3/B4_tRNA-bd"/>
</dbReference>
<evidence type="ECO:0000259" key="19">
    <source>
        <dbReference type="PROSITE" id="PS51483"/>
    </source>
</evidence>
<dbReference type="EMBL" id="DSDS01000157">
    <property type="protein sequence ID" value="HET98447.1"/>
    <property type="molecule type" value="Genomic_DNA"/>
</dbReference>
<dbReference type="InterPro" id="IPR005147">
    <property type="entry name" value="tRNA_synthase_B5-dom"/>
</dbReference>
<comment type="similarity">
    <text evidence="2 15">Belongs to the phenylalanyl-tRNA synthetase beta subunit family. Type 1 subfamily.</text>
</comment>
<dbReference type="AlphaFoldDB" id="A0A7C2TIB5"/>
<evidence type="ECO:0000256" key="7">
    <source>
        <dbReference type="ARBA" id="ARBA00022723"/>
    </source>
</evidence>
<dbReference type="SUPFAM" id="SSF54991">
    <property type="entry name" value="Anticodon-binding domain of PheRS"/>
    <property type="match status" value="1"/>
</dbReference>
<dbReference type="PANTHER" id="PTHR10947:SF0">
    <property type="entry name" value="PHENYLALANINE--TRNA LIGASE BETA SUBUNIT"/>
    <property type="match status" value="1"/>
</dbReference>
<evidence type="ECO:0000256" key="3">
    <source>
        <dbReference type="ARBA" id="ARBA00011209"/>
    </source>
</evidence>
<dbReference type="PANTHER" id="PTHR10947">
    <property type="entry name" value="PHENYLALANYL-TRNA SYNTHETASE BETA CHAIN AND LEUCINE-RICH REPEAT-CONTAINING PROTEIN 47"/>
    <property type="match status" value="1"/>
</dbReference>
<keyword evidence="5 16" id="KW-0820">tRNA-binding</keyword>
<evidence type="ECO:0000256" key="10">
    <source>
        <dbReference type="ARBA" id="ARBA00022842"/>
    </source>
</evidence>
<dbReference type="GO" id="GO:0000287">
    <property type="term" value="F:magnesium ion binding"/>
    <property type="evidence" value="ECO:0007669"/>
    <property type="project" value="UniProtKB-UniRule"/>
</dbReference>
<feature type="domain" description="B5" evidence="19">
    <location>
        <begin position="407"/>
        <end position="483"/>
    </location>
</feature>
<dbReference type="InterPro" id="IPR036690">
    <property type="entry name" value="Fdx_antiC-bd_sf"/>
</dbReference>
<dbReference type="PROSITE" id="PS51483">
    <property type="entry name" value="B5"/>
    <property type="match status" value="1"/>
</dbReference>
<comment type="subcellular location">
    <subcellularLocation>
        <location evidence="1 15">Cytoplasm</location>
    </subcellularLocation>
</comment>
<keyword evidence="13 15" id="KW-0030">Aminoacyl-tRNA synthetase</keyword>
<dbReference type="Pfam" id="PF03147">
    <property type="entry name" value="FDX-ACB"/>
    <property type="match status" value="1"/>
</dbReference>
<dbReference type="EC" id="6.1.1.20" evidence="15"/>
<dbReference type="InterPro" id="IPR045060">
    <property type="entry name" value="Phe-tRNA-ligase_IIc_bsu"/>
</dbReference>
<gene>
    <name evidence="15" type="primary">pheT</name>
    <name evidence="20" type="ORF">ENN98_07125</name>
</gene>
<feature type="binding site" evidence="15">
    <location>
        <position position="461"/>
    </location>
    <ligand>
        <name>Mg(2+)</name>
        <dbReference type="ChEBI" id="CHEBI:18420"/>
        <note>shared with alpha subunit</note>
    </ligand>
</feature>
<dbReference type="GO" id="GO:0000049">
    <property type="term" value="F:tRNA binding"/>
    <property type="evidence" value="ECO:0007669"/>
    <property type="project" value="UniProtKB-UniRule"/>
</dbReference>
<sequence>MKCTEKWLKEYVAVEFGPDEIAARLTMLGLEVDAVEPLYPGLDGVCVGRVLSVTRHPNADRLSLCEVDDGGERARRVVCGAPNVRPGMFTPLALPGAVLPGNFKIKVSKIRGERSEGMLCADRELGLAEGQADSGGIMDLDPGEFSGLVPGAPLAEVLGLRDTMIEVDLTPNRPDCAGVIGLARELAGSAGLPLGRPEISPPELAGSEPPFAVQVEAPDCLRYCARLIRGVKIAPSPWWLRRRLLAVGLRPINNVVDITNYVMMEYGQPMHAFDFDRLAGGRIRVRRAKAGEKITTLDGVERQLTPEMLLIADAAQAVAVAGIMGGSESEVGPETVNILLESACFEAKSVRATAAALKLATDSSYRFERGVDPQAAPQALERAVKLILDLAGGEVAPGGVDYREGVVDPPLLTLRLGRVNDLLGTDLDLDTVAGHLAGIEIHGERLDDQALRIRPPSFRVDLEREVDLIEEVARLIGYDRIPTSMPLVAMEMPAKADNDQRHRIKTIMVALGCHEAVNYSFVNPAHGDWLGLAAADPRRSMLPLLNPLSEEQGVMRTTLLPGLLENARHNINHQCPDLRLFELGKVFFAEPGSGLPREEERLAAVFGGRRHPGSPLLWEGEAAVDLYDLKGLLEELLRGLRRSGVMLVPAKESSPYALPGSCFDLRHEGEKLGEWGKIHPRVLKAFGIKQELLYLDLSTSRLLALPAVRPTFTPLPRFPAVKRDLALLVPEEVAAGEMLAAIREVGGKLLEHAEIFDVYRGKNIEPGRKSVAFAIHYRDAERTLNEETVAVVHQLIIDQLVTRFHGQLREA</sequence>
<feature type="domain" description="FDX-ACB" evidence="18">
    <location>
        <begin position="716"/>
        <end position="809"/>
    </location>
</feature>
<keyword evidence="7 15" id="KW-0479">Metal-binding</keyword>
<proteinExistence type="inferred from homology"/>
<feature type="binding site" evidence="15">
    <location>
        <position position="467"/>
    </location>
    <ligand>
        <name>Mg(2+)</name>
        <dbReference type="ChEBI" id="CHEBI:18420"/>
        <note>shared with alpha subunit</note>
    </ligand>
</feature>
<dbReference type="NCBIfam" id="TIGR00472">
    <property type="entry name" value="pheT_bact"/>
    <property type="match status" value="1"/>
</dbReference>
<dbReference type="FunFam" id="3.50.40.10:FF:000001">
    <property type="entry name" value="Phenylalanine--tRNA ligase beta subunit"/>
    <property type="match status" value="1"/>
</dbReference>
<keyword evidence="4 15" id="KW-0963">Cytoplasm</keyword>
<dbReference type="InterPro" id="IPR045864">
    <property type="entry name" value="aa-tRNA-synth_II/BPL/LPL"/>
</dbReference>
<evidence type="ECO:0000259" key="18">
    <source>
        <dbReference type="PROSITE" id="PS51447"/>
    </source>
</evidence>
<keyword evidence="11 16" id="KW-0694">RNA-binding</keyword>
<dbReference type="Gene3D" id="3.30.930.10">
    <property type="entry name" value="Bira Bifunctional Protein, Domain 2"/>
    <property type="match status" value="1"/>
</dbReference>
<dbReference type="GO" id="GO:0005524">
    <property type="term" value="F:ATP binding"/>
    <property type="evidence" value="ECO:0007669"/>
    <property type="project" value="UniProtKB-UniRule"/>
</dbReference>
<name>A0A7C2TIB5_9BACT</name>
<dbReference type="Gene3D" id="2.40.50.140">
    <property type="entry name" value="Nucleic acid-binding proteins"/>
    <property type="match status" value="1"/>
</dbReference>
<dbReference type="NCBIfam" id="NF045760">
    <property type="entry name" value="YtpR"/>
    <property type="match status" value="1"/>
</dbReference>
<dbReference type="Gene3D" id="3.30.56.10">
    <property type="match status" value="2"/>
</dbReference>
<comment type="caution">
    <text evidence="20">The sequence shown here is derived from an EMBL/GenBank/DDBJ whole genome shotgun (WGS) entry which is preliminary data.</text>
</comment>
<evidence type="ECO:0000256" key="12">
    <source>
        <dbReference type="ARBA" id="ARBA00022917"/>
    </source>
</evidence>
<reference evidence="20" key="1">
    <citation type="journal article" date="2020" name="mSystems">
        <title>Genome- and Community-Level Interaction Insights into Carbon Utilization and Element Cycling Functions of Hydrothermarchaeota in Hydrothermal Sediment.</title>
        <authorList>
            <person name="Zhou Z."/>
            <person name="Liu Y."/>
            <person name="Xu W."/>
            <person name="Pan J."/>
            <person name="Luo Z.H."/>
            <person name="Li M."/>
        </authorList>
    </citation>
    <scope>NUCLEOTIDE SEQUENCE [LARGE SCALE GENOMIC DNA]</scope>
    <source>
        <strain evidence="20">SpSt-1224</strain>
    </source>
</reference>
<comment type="catalytic activity">
    <reaction evidence="14 15">
        <text>tRNA(Phe) + L-phenylalanine + ATP = L-phenylalanyl-tRNA(Phe) + AMP + diphosphate + H(+)</text>
        <dbReference type="Rhea" id="RHEA:19413"/>
        <dbReference type="Rhea" id="RHEA-COMP:9668"/>
        <dbReference type="Rhea" id="RHEA-COMP:9699"/>
        <dbReference type="ChEBI" id="CHEBI:15378"/>
        <dbReference type="ChEBI" id="CHEBI:30616"/>
        <dbReference type="ChEBI" id="CHEBI:33019"/>
        <dbReference type="ChEBI" id="CHEBI:58095"/>
        <dbReference type="ChEBI" id="CHEBI:78442"/>
        <dbReference type="ChEBI" id="CHEBI:78531"/>
        <dbReference type="ChEBI" id="CHEBI:456215"/>
        <dbReference type="EC" id="6.1.1.20"/>
    </reaction>
</comment>
<keyword evidence="6 15" id="KW-0436">Ligase</keyword>
<keyword evidence="12 15" id="KW-0648">Protein biosynthesis</keyword>
<dbReference type="Pfam" id="PF03483">
    <property type="entry name" value="B3_4"/>
    <property type="match status" value="1"/>
</dbReference>
<dbReference type="SUPFAM" id="SSF55681">
    <property type="entry name" value="Class II aaRS and biotin synthetases"/>
    <property type="match status" value="1"/>
</dbReference>
<dbReference type="InterPro" id="IPR002547">
    <property type="entry name" value="tRNA-bd_dom"/>
</dbReference>
<evidence type="ECO:0000256" key="16">
    <source>
        <dbReference type="PROSITE-ProRule" id="PRU00209"/>
    </source>
</evidence>
<evidence type="ECO:0000256" key="6">
    <source>
        <dbReference type="ARBA" id="ARBA00022598"/>
    </source>
</evidence>
<dbReference type="InterPro" id="IPR033714">
    <property type="entry name" value="tRNA_bind_bactPheRS"/>
</dbReference>
<dbReference type="InterPro" id="IPR005121">
    <property type="entry name" value="Fdx_antiC-bd"/>
</dbReference>
<evidence type="ECO:0000259" key="17">
    <source>
        <dbReference type="PROSITE" id="PS50886"/>
    </source>
</evidence>
<dbReference type="CDD" id="cd02796">
    <property type="entry name" value="tRNA_bind_bactPheRS"/>
    <property type="match status" value="1"/>
</dbReference>
<evidence type="ECO:0000256" key="8">
    <source>
        <dbReference type="ARBA" id="ARBA00022741"/>
    </source>
</evidence>
<dbReference type="FunFam" id="2.40.50.140:FF:000045">
    <property type="entry name" value="Phenylalanine--tRNA ligase beta subunit"/>
    <property type="match status" value="1"/>
</dbReference>
<protein>
    <recommendedName>
        <fullName evidence="15">Phenylalanine--tRNA ligase beta subunit</fullName>
        <ecNumber evidence="15">6.1.1.20</ecNumber>
    </recommendedName>
    <alternativeName>
        <fullName evidence="15">Phenylalanyl-tRNA synthetase beta subunit</fullName>
        <shortName evidence="15">PheRS</shortName>
    </alternativeName>
</protein>
<dbReference type="Gene3D" id="3.50.40.10">
    <property type="entry name" value="Phenylalanyl-trna Synthetase, Chain B, domain 3"/>
    <property type="match status" value="1"/>
</dbReference>
<dbReference type="Pfam" id="PF17759">
    <property type="entry name" value="tRNA_synthFbeta"/>
    <property type="match status" value="1"/>
</dbReference>
<feature type="binding site" evidence="15">
    <location>
        <position position="470"/>
    </location>
    <ligand>
        <name>Mg(2+)</name>
        <dbReference type="ChEBI" id="CHEBI:18420"/>
        <note>shared with alpha subunit</note>
    </ligand>
</feature>
<dbReference type="GO" id="GO:0004826">
    <property type="term" value="F:phenylalanine-tRNA ligase activity"/>
    <property type="evidence" value="ECO:0007669"/>
    <property type="project" value="UniProtKB-UniRule"/>
</dbReference>
<evidence type="ECO:0000313" key="20">
    <source>
        <dbReference type="EMBL" id="HET98447.1"/>
    </source>
</evidence>